<reference evidence="2 3" key="1">
    <citation type="submission" date="2019-12" db="EMBL/GenBank/DDBJ databases">
        <title>Genomic-based taxomic classification of the family Erythrobacteraceae.</title>
        <authorList>
            <person name="Xu L."/>
        </authorList>
    </citation>
    <scope>NUCLEOTIDE SEQUENCE [LARGE SCALE GENOMIC DNA]</scope>
    <source>
        <strain evidence="2 3">JCM 16339</strain>
    </source>
</reference>
<gene>
    <name evidence="2" type="ORF">GRI32_02540</name>
</gene>
<accession>A0A844ZKR8</accession>
<dbReference type="InterPro" id="IPR012495">
    <property type="entry name" value="TadE-like_dom"/>
</dbReference>
<dbReference type="Proteomes" id="UP000435243">
    <property type="component" value="Unassembled WGS sequence"/>
</dbReference>
<evidence type="ECO:0000313" key="2">
    <source>
        <dbReference type="EMBL" id="MXO87610.1"/>
    </source>
</evidence>
<protein>
    <submittedName>
        <fullName evidence="2">Pilus assembly protein TadE</fullName>
    </submittedName>
</protein>
<organism evidence="2 3">
    <name type="scientific">Alteraurantiacibacter aestuarii</name>
    <dbReference type="NCBI Taxonomy" id="650004"/>
    <lineage>
        <taxon>Bacteria</taxon>
        <taxon>Pseudomonadati</taxon>
        <taxon>Pseudomonadota</taxon>
        <taxon>Alphaproteobacteria</taxon>
        <taxon>Sphingomonadales</taxon>
        <taxon>Erythrobacteraceae</taxon>
        <taxon>Alteraurantiacibacter</taxon>
    </lineage>
</organism>
<proteinExistence type="predicted"/>
<sequence length="209" mass="21591">MRAFRALLADRRGASAAEFALVIPLALLFLFGIIDAGRYAWLVNQLEKGAQQGVRYAVVTDIVPNGLNSYNTVGLNCGGAPLQVSDRICAEALGTVTCTASGCSCTRGPCPPLGATNNAAFQNIVTRVRRFAPVGAERVSVTYSGSGIGFAGDPAVSDTGSPLSDIAPLVTVAISGVEMRAMLLFGGTVDMPEVRSSLTLEDGSGTIGY</sequence>
<keyword evidence="3" id="KW-1185">Reference proteome</keyword>
<evidence type="ECO:0000259" key="1">
    <source>
        <dbReference type="Pfam" id="PF07811"/>
    </source>
</evidence>
<dbReference type="RefSeq" id="WP_337190135.1">
    <property type="nucleotide sequence ID" value="NZ_BAAAFP010000002.1"/>
</dbReference>
<dbReference type="AlphaFoldDB" id="A0A844ZKR8"/>
<name>A0A844ZKR8_9SPHN</name>
<dbReference type="Pfam" id="PF07811">
    <property type="entry name" value="TadE"/>
    <property type="match status" value="1"/>
</dbReference>
<dbReference type="EMBL" id="WTYY01000001">
    <property type="protein sequence ID" value="MXO87610.1"/>
    <property type="molecule type" value="Genomic_DNA"/>
</dbReference>
<feature type="domain" description="TadE-like" evidence="1">
    <location>
        <begin position="13"/>
        <end position="55"/>
    </location>
</feature>
<comment type="caution">
    <text evidence="2">The sequence shown here is derived from an EMBL/GenBank/DDBJ whole genome shotgun (WGS) entry which is preliminary data.</text>
</comment>
<evidence type="ECO:0000313" key="3">
    <source>
        <dbReference type="Proteomes" id="UP000435243"/>
    </source>
</evidence>